<reference evidence="2 3" key="1">
    <citation type="journal article" date="2014" name="PLoS ONE">
        <title>An emerging Mycoplasma associated with trichomoniasis, vaginal infection and disease.</title>
        <authorList>
            <consortium name="Vaginal Microbiome Consortium"/>
            <person name="Fettweis J.M."/>
            <person name="Serrano M.G."/>
            <person name="Huang B."/>
            <person name="Brooks J.P."/>
            <person name="Glascock A.L."/>
            <person name="Sheth N.U."/>
            <person name="Strauss J.F.III."/>
            <person name="Jefferson K.K."/>
            <person name="Buck G.A."/>
        </authorList>
    </citation>
    <scope>NUCLEOTIDE SEQUENCE [LARGE SCALE GENOMIC DNA]</scope>
    <source>
        <strain evidence="2 3">VCU_M1</strain>
    </source>
</reference>
<evidence type="ECO:0000313" key="3">
    <source>
        <dbReference type="Proteomes" id="UP000030066"/>
    </source>
</evidence>
<organism evidence="2 3">
    <name type="scientific">Candidatus Malacoplasma girerdii</name>
    <dbReference type="NCBI Taxonomy" id="1318617"/>
    <lineage>
        <taxon>Bacteria</taxon>
        <taxon>Bacillati</taxon>
        <taxon>Mycoplasmatota</taxon>
        <taxon>Mycoplasmoidales</taxon>
        <taxon>Mycoplasmoidaceae</taxon>
        <taxon>Malacoplasma</taxon>
    </lineage>
</organism>
<keyword evidence="1" id="KW-1133">Transmembrane helix</keyword>
<proteinExistence type="predicted"/>
<keyword evidence="3" id="KW-1185">Reference proteome</keyword>
<feature type="transmembrane region" description="Helical" evidence="1">
    <location>
        <begin position="131"/>
        <end position="153"/>
    </location>
</feature>
<keyword evidence="1" id="KW-0472">Membrane</keyword>
<evidence type="ECO:0000313" key="2">
    <source>
        <dbReference type="EMBL" id="AIV03510.1"/>
    </source>
</evidence>
<dbReference type="Proteomes" id="UP000030066">
    <property type="component" value="Chromosome"/>
</dbReference>
<evidence type="ECO:0000256" key="1">
    <source>
        <dbReference type="SAM" id="Phobius"/>
    </source>
</evidence>
<dbReference type="AlphaFoldDB" id="A0A097SSF1"/>
<dbReference type="STRING" id="1318617.MGM1_1230"/>
<dbReference type="EMBL" id="CP007711">
    <property type="protein sequence ID" value="AIV03510.1"/>
    <property type="molecule type" value="Genomic_DNA"/>
</dbReference>
<gene>
    <name evidence="2" type="ORF">MGM1_1230</name>
</gene>
<protein>
    <submittedName>
        <fullName evidence="2">Uncharacterized protein</fullName>
    </submittedName>
</protein>
<dbReference type="HOGENOM" id="CLU_917295_0_0_14"/>
<accession>A0A097SSF1</accession>
<keyword evidence="1" id="KW-0812">Transmembrane</keyword>
<feature type="transmembrane region" description="Helical" evidence="1">
    <location>
        <begin position="265"/>
        <end position="298"/>
    </location>
</feature>
<feature type="transmembrane region" description="Helical" evidence="1">
    <location>
        <begin position="66"/>
        <end position="88"/>
    </location>
</feature>
<sequence length="303" mass="34196">MIKLITNIVQMRIQLTERIPWSKLDFLVLLVSNFATFPKIVFFPVFTTTPIAVPEETEVPIKQRLLQSNALFVFSLIGVANFSTGSLSPVNDDWVMNKSLADKILISAGIMSPAANLIISPGSTSSIGISLVWPLRIIAVVVLIISFNFSLALELFRSWNNLIIPEIRIMLIIRPKLIHWPNSILVRSIIGVKIFNKAITINTTEKGFKKASTKTLYQWSFFLVAMVFKPYFSLKSSICSNFNPSFEVSKDLSTSFTSFLAYTKNWSFCVLVILLVILLVFKKPLVVALFFLAIILWYKSTQT</sequence>
<dbReference type="KEGG" id="mgj:MGM1_1230"/>
<name>A0A097SSF1_9BACT</name>